<reference evidence="3" key="1">
    <citation type="submission" date="2015-07" db="EMBL/GenBank/DDBJ databases">
        <authorList>
            <person name="Teixeira M.M."/>
            <person name="Souza R.C."/>
            <person name="Almeida L.G."/>
            <person name="Vicente V.A."/>
            <person name="de Hoog S."/>
            <person name="Bocca A.L."/>
            <person name="de Almeida S.R."/>
            <person name="Vasconcelos A.T."/>
            <person name="Felipe M.S."/>
        </authorList>
    </citation>
    <scope>NUCLEOTIDE SEQUENCE [LARGE SCALE GENOMIC DNA]</scope>
    <source>
        <strain evidence="3">KSF</strain>
    </source>
</reference>
<dbReference type="eggNOG" id="ENOG502SZUX">
    <property type="taxonomic scope" value="Eukaryota"/>
</dbReference>
<dbReference type="OrthoDB" id="5387413at2759"/>
<dbReference type="VEuPathDB" id="FungiDB:CLCR_10333"/>
<evidence type="ECO:0000313" key="3">
    <source>
        <dbReference type="Proteomes" id="UP000094526"/>
    </source>
</evidence>
<feature type="region of interest" description="Disordered" evidence="1">
    <location>
        <begin position="279"/>
        <end position="302"/>
    </location>
</feature>
<dbReference type="AlphaFoldDB" id="A0A1C1CYH5"/>
<feature type="compositionally biased region" description="Basic and acidic residues" evidence="1">
    <location>
        <begin position="327"/>
        <end position="356"/>
    </location>
</feature>
<evidence type="ECO:0000313" key="2">
    <source>
        <dbReference type="EMBL" id="OCT53555.1"/>
    </source>
</evidence>
<accession>A0A1C1CYH5</accession>
<feature type="compositionally biased region" description="Low complexity" evidence="1">
    <location>
        <begin position="132"/>
        <end position="145"/>
    </location>
</feature>
<dbReference type="Proteomes" id="UP000094526">
    <property type="component" value="Unassembled WGS sequence"/>
</dbReference>
<proteinExistence type="predicted"/>
<organism evidence="2 3">
    <name type="scientific">Cladophialophora carrionii</name>
    <dbReference type="NCBI Taxonomy" id="86049"/>
    <lineage>
        <taxon>Eukaryota</taxon>
        <taxon>Fungi</taxon>
        <taxon>Dikarya</taxon>
        <taxon>Ascomycota</taxon>
        <taxon>Pezizomycotina</taxon>
        <taxon>Eurotiomycetes</taxon>
        <taxon>Chaetothyriomycetidae</taxon>
        <taxon>Chaetothyriales</taxon>
        <taxon>Herpotrichiellaceae</taxon>
        <taxon>Cladophialophora</taxon>
    </lineage>
</organism>
<evidence type="ECO:0000256" key="1">
    <source>
        <dbReference type="SAM" id="MobiDB-lite"/>
    </source>
</evidence>
<sequence>MLNIAPMCPVLNWLIPPQGYISSILPLSIDFFPFYHYIHIGSQSPILEQVPSRSPRLSPSPSTGLPAHRTSIHHQVVTLSTPRSVTYYYYPKRFDASEPLTPSYQYITVARAPKRTQTEIQTPPATPPLSYSRTTTPITRSPSTPVAKMAKGATVRNVEFANEVDSYRAPRDDELSVMEHFAKHAAKCEHCRNPYDAWRNDRPMCSRGLSYARDVATYLYAKGGKPFSVIDRQNGDRVQVQVPMGCEAVSLLIKAFDKGMKTTSTRVVVDNTRDLQTTERPIKVVSPASPISPSRRRDYYVDGERPRERRYINDDYEFVEIKPYSSRNDRRERTTYRDERREERYSRGEPRRERPRSLVYEGKGSLFPQDVEEKSRRQHIERQPVVIVAEPGQRYTIRRDRDR</sequence>
<protein>
    <submittedName>
        <fullName evidence="2">Uncharacterized protein</fullName>
    </submittedName>
</protein>
<keyword evidence="3" id="KW-1185">Reference proteome</keyword>
<feature type="compositionally biased region" description="Basic and acidic residues" evidence="1">
    <location>
        <begin position="371"/>
        <end position="382"/>
    </location>
</feature>
<gene>
    <name evidence="2" type="ORF">CLCR_10333</name>
</gene>
<comment type="caution">
    <text evidence="2">The sequence shown here is derived from an EMBL/GenBank/DDBJ whole genome shotgun (WGS) entry which is preliminary data.</text>
</comment>
<feature type="region of interest" description="Disordered" evidence="1">
    <location>
        <begin position="115"/>
        <end position="149"/>
    </location>
</feature>
<dbReference type="EMBL" id="LGRB01000008">
    <property type="protein sequence ID" value="OCT53555.1"/>
    <property type="molecule type" value="Genomic_DNA"/>
</dbReference>
<feature type="region of interest" description="Disordered" evidence="1">
    <location>
        <begin position="327"/>
        <end position="385"/>
    </location>
</feature>
<dbReference type="VEuPathDB" id="FungiDB:G647_00516"/>
<name>A0A1C1CYH5_9EURO</name>